<dbReference type="AlphaFoldDB" id="A0A812F1Z0"/>
<protein>
    <submittedName>
        <fullName evidence="2">Peptidase A24A prepilin type IV protein</fullName>
    </submittedName>
</protein>
<evidence type="ECO:0000313" key="3">
    <source>
        <dbReference type="Proteomes" id="UP000655759"/>
    </source>
</evidence>
<organism evidence="2 3">
    <name type="scientific">Candidatus Nitrosotenuis uzonensis</name>
    <dbReference type="NCBI Taxonomy" id="1407055"/>
    <lineage>
        <taxon>Archaea</taxon>
        <taxon>Nitrososphaerota</taxon>
        <taxon>Candidatus Nitrosotenuis</taxon>
    </lineage>
</organism>
<sequence length="227" mass="25988">MFLLWCSFTHVIEEIRVIVAICMFAVAAFFDVRERKIHDVVWLAFGGTGAILYAFEFPDIVDIVSMTVGVTLSSAFWFLRLYAGADALALIALSVILPTYNGLIIPLSMVVIATVISLIYGIIYNIAANSRTFLFSNKKIFEEFDEPIHRKLAAFFLIHKKAKNEKFVFPAERIVWQRRKFRFHYDPDDEFSKDDAYVSLAMPLTLFFLIGLLGLVLMYSIIQLKSF</sequence>
<reference evidence="2" key="1">
    <citation type="submission" date="2021-02" db="EMBL/GenBank/DDBJ databases">
        <authorList>
            <person name="Han P."/>
        </authorList>
    </citation>
    <scope>NUCLEOTIDE SEQUENCE</scope>
    <source>
        <strain evidence="2">Candidatus Nitrosotenuis uzonensis 5A</strain>
    </source>
</reference>
<dbReference type="Gene3D" id="1.20.120.1220">
    <property type="match status" value="1"/>
</dbReference>
<keyword evidence="1" id="KW-0472">Membrane</keyword>
<feature type="transmembrane region" description="Helical" evidence="1">
    <location>
        <begin position="39"/>
        <end position="55"/>
    </location>
</feature>
<feature type="transmembrane region" description="Helical" evidence="1">
    <location>
        <begin position="15"/>
        <end position="32"/>
    </location>
</feature>
<feature type="transmembrane region" description="Helical" evidence="1">
    <location>
        <begin position="75"/>
        <end position="97"/>
    </location>
</feature>
<evidence type="ECO:0000256" key="1">
    <source>
        <dbReference type="SAM" id="Phobius"/>
    </source>
</evidence>
<proteinExistence type="predicted"/>
<feature type="transmembrane region" description="Helical" evidence="1">
    <location>
        <begin position="196"/>
        <end position="222"/>
    </location>
</feature>
<keyword evidence="1" id="KW-0812">Transmembrane</keyword>
<gene>
    <name evidence="2" type="ORF">NUZ5A_20093</name>
</gene>
<accession>A0A812F1Z0</accession>
<dbReference type="EMBL" id="CAJNAQ010000002">
    <property type="protein sequence ID" value="CAE6486097.1"/>
    <property type="molecule type" value="Genomic_DNA"/>
</dbReference>
<dbReference type="Proteomes" id="UP000655759">
    <property type="component" value="Unassembled WGS sequence"/>
</dbReference>
<name>A0A812F1Z0_9ARCH</name>
<keyword evidence="1" id="KW-1133">Transmembrane helix</keyword>
<feature type="transmembrane region" description="Helical" evidence="1">
    <location>
        <begin position="104"/>
        <end position="127"/>
    </location>
</feature>
<evidence type="ECO:0000313" key="2">
    <source>
        <dbReference type="EMBL" id="CAE6486097.1"/>
    </source>
</evidence>
<comment type="caution">
    <text evidence="2">The sequence shown here is derived from an EMBL/GenBank/DDBJ whole genome shotgun (WGS) entry which is preliminary data.</text>
</comment>